<organism evidence="1 2">
    <name type="scientific">Symmachiella macrocystis</name>
    <dbReference type="NCBI Taxonomy" id="2527985"/>
    <lineage>
        <taxon>Bacteria</taxon>
        <taxon>Pseudomonadati</taxon>
        <taxon>Planctomycetota</taxon>
        <taxon>Planctomycetia</taxon>
        <taxon>Planctomycetales</taxon>
        <taxon>Planctomycetaceae</taxon>
        <taxon>Symmachiella</taxon>
    </lineage>
</organism>
<comment type="caution">
    <text evidence="1">The sequence shown here is derived from an EMBL/GenBank/DDBJ whole genome shotgun (WGS) entry which is preliminary data.</text>
</comment>
<accession>A0A5C6BIT0</accession>
<evidence type="ECO:0000313" key="1">
    <source>
        <dbReference type="EMBL" id="TWU11920.1"/>
    </source>
</evidence>
<name>A0A5C6BIT0_9PLAN</name>
<dbReference type="EMBL" id="SJPP01000001">
    <property type="protein sequence ID" value="TWU11920.1"/>
    <property type="molecule type" value="Genomic_DNA"/>
</dbReference>
<keyword evidence="2" id="KW-1185">Reference proteome</keyword>
<proteinExistence type="predicted"/>
<protein>
    <submittedName>
        <fullName evidence="1">Uncharacterized protein</fullName>
    </submittedName>
</protein>
<dbReference type="Proteomes" id="UP000320735">
    <property type="component" value="Unassembled WGS sequence"/>
</dbReference>
<evidence type="ECO:0000313" key="2">
    <source>
        <dbReference type="Proteomes" id="UP000320735"/>
    </source>
</evidence>
<dbReference type="AlphaFoldDB" id="A0A5C6BIT0"/>
<gene>
    <name evidence="1" type="ORF">CA54_07320</name>
</gene>
<reference evidence="1 2" key="1">
    <citation type="submission" date="2019-02" db="EMBL/GenBank/DDBJ databases">
        <title>Deep-cultivation of Planctomycetes and their phenomic and genomic characterization uncovers novel biology.</title>
        <authorList>
            <person name="Wiegand S."/>
            <person name="Jogler M."/>
            <person name="Boedeker C."/>
            <person name="Pinto D."/>
            <person name="Vollmers J."/>
            <person name="Rivas-Marin E."/>
            <person name="Kohn T."/>
            <person name="Peeters S.H."/>
            <person name="Heuer A."/>
            <person name="Rast P."/>
            <person name="Oberbeckmann S."/>
            <person name="Bunk B."/>
            <person name="Jeske O."/>
            <person name="Meyerdierks A."/>
            <person name="Storesund J.E."/>
            <person name="Kallscheuer N."/>
            <person name="Luecker S."/>
            <person name="Lage O.M."/>
            <person name="Pohl T."/>
            <person name="Merkel B.J."/>
            <person name="Hornburger P."/>
            <person name="Mueller R.-W."/>
            <person name="Bruemmer F."/>
            <person name="Labrenz M."/>
            <person name="Spormann A.M."/>
            <person name="Op Den Camp H."/>
            <person name="Overmann J."/>
            <person name="Amann R."/>
            <person name="Jetten M.S.M."/>
            <person name="Mascher T."/>
            <person name="Medema M.H."/>
            <person name="Devos D.P."/>
            <person name="Kaster A.-K."/>
            <person name="Ovreas L."/>
            <person name="Rohde M."/>
            <person name="Galperin M.Y."/>
            <person name="Jogler C."/>
        </authorList>
    </citation>
    <scope>NUCLEOTIDE SEQUENCE [LARGE SCALE GENOMIC DNA]</scope>
    <source>
        <strain evidence="1 2">CA54</strain>
    </source>
</reference>
<sequence>MVVGNSKQKISRATCSPKNIRTTSLVAAGMTRRNRTSFPMSGRYEFYESVSSSSGARLGPYSQSPMSDAYQRQLREKLEQLPYSDAPAPWRLAGGSSIGGLTEVGYADGTDDLLVVSSQGRGVFDCLTGTRIARDPEGMFHNPDASRLTAPGIGKHESTIFRMAGLSGGGLAASTNDGWVLHVLQLPWPIHVVFLTSEYQYVSQDVANVTKLCNDEPCEFRAAGFSPTGRSFVVATSGEVIIYRRDLA</sequence>